<name>A0ABS4UIB0_9ACTN</name>
<evidence type="ECO:0000313" key="2">
    <source>
        <dbReference type="Proteomes" id="UP000755585"/>
    </source>
</evidence>
<protein>
    <submittedName>
        <fullName evidence="1">Uncharacterized protein</fullName>
    </submittedName>
</protein>
<gene>
    <name evidence="1" type="ORF">JOF29_002474</name>
</gene>
<sequence length="81" mass="8738">MSQPASTLPPCTSCGGQQIGNLEVISQYTVGIHPAGRSLWKRPLSTLSAVACLNCGLTTFFAGQLDALRTETQKKPQDFLW</sequence>
<dbReference type="Proteomes" id="UP000755585">
    <property type="component" value="Unassembled WGS sequence"/>
</dbReference>
<organism evidence="1 2">
    <name type="scientific">Kribbella aluminosa</name>
    <dbReference type="NCBI Taxonomy" id="416017"/>
    <lineage>
        <taxon>Bacteria</taxon>
        <taxon>Bacillati</taxon>
        <taxon>Actinomycetota</taxon>
        <taxon>Actinomycetes</taxon>
        <taxon>Propionibacteriales</taxon>
        <taxon>Kribbellaceae</taxon>
        <taxon>Kribbella</taxon>
    </lineage>
</organism>
<comment type="caution">
    <text evidence="1">The sequence shown here is derived from an EMBL/GenBank/DDBJ whole genome shotgun (WGS) entry which is preliminary data.</text>
</comment>
<accession>A0ABS4UIB0</accession>
<reference evidence="1 2" key="1">
    <citation type="submission" date="2021-03" db="EMBL/GenBank/DDBJ databases">
        <title>Sequencing the genomes of 1000 actinobacteria strains.</title>
        <authorList>
            <person name="Klenk H.-P."/>
        </authorList>
    </citation>
    <scope>NUCLEOTIDE SEQUENCE [LARGE SCALE GENOMIC DNA]</scope>
    <source>
        <strain evidence="1 2">DSM 18824</strain>
    </source>
</reference>
<keyword evidence="2" id="KW-1185">Reference proteome</keyword>
<proteinExistence type="predicted"/>
<evidence type="ECO:0000313" key="1">
    <source>
        <dbReference type="EMBL" id="MBP2351391.1"/>
    </source>
</evidence>
<dbReference type="EMBL" id="JAGINT010000001">
    <property type="protein sequence ID" value="MBP2351391.1"/>
    <property type="molecule type" value="Genomic_DNA"/>
</dbReference>